<feature type="binding site" evidence="8">
    <location>
        <position position="102"/>
    </location>
    <ligand>
        <name>GTP</name>
        <dbReference type="ChEBI" id="CHEBI:37565"/>
    </ligand>
</feature>
<evidence type="ECO:0000256" key="8">
    <source>
        <dbReference type="HAMAP-Rule" id="MF_00316"/>
    </source>
</evidence>
<dbReference type="Pfam" id="PF12804">
    <property type="entry name" value="NTP_transf_3"/>
    <property type="match status" value="1"/>
</dbReference>
<dbReference type="GO" id="GO:0005737">
    <property type="term" value="C:cytoplasm"/>
    <property type="evidence" value="ECO:0007669"/>
    <property type="project" value="UniProtKB-SubCell"/>
</dbReference>
<protein>
    <recommendedName>
        <fullName evidence="8">Molybdenum cofactor guanylyltransferase</fullName>
        <shortName evidence="8">MoCo guanylyltransferase</shortName>
        <ecNumber evidence="8">2.7.7.77</ecNumber>
    </recommendedName>
    <alternativeName>
        <fullName evidence="8">GTP:molybdopterin guanylyltransferase</fullName>
    </alternativeName>
    <alternativeName>
        <fullName evidence="8">Mo-MPT guanylyltransferase</fullName>
    </alternativeName>
    <alternativeName>
        <fullName evidence="8">Molybdopterin guanylyltransferase</fullName>
    </alternativeName>
    <alternativeName>
        <fullName evidence="8">Molybdopterin-guanine dinucleotide synthase</fullName>
        <shortName evidence="8">MGD synthase</shortName>
    </alternativeName>
</protein>
<comment type="domain">
    <text evidence="8">The N-terminal domain determines nucleotide recognition and specific binding, while the C-terminal domain determines the specific binding to the target protein.</text>
</comment>
<dbReference type="GO" id="GO:1902758">
    <property type="term" value="P:bis(molybdopterin guanine dinucleotide)molybdenum biosynthetic process"/>
    <property type="evidence" value="ECO:0007669"/>
    <property type="project" value="TreeGrafter"/>
</dbReference>
<name>A0A0N7KXZ3_9HYPH</name>
<dbReference type="GO" id="GO:0046872">
    <property type="term" value="F:metal ion binding"/>
    <property type="evidence" value="ECO:0007669"/>
    <property type="project" value="UniProtKB-KW"/>
</dbReference>
<feature type="binding site" evidence="8">
    <location>
        <begin position="8"/>
        <end position="10"/>
    </location>
    <ligand>
        <name>GTP</name>
        <dbReference type="ChEBI" id="CHEBI:37565"/>
    </ligand>
</feature>
<proteinExistence type="inferred from homology"/>
<keyword evidence="4 8" id="KW-0547">Nucleotide-binding</keyword>
<evidence type="ECO:0000256" key="1">
    <source>
        <dbReference type="ARBA" id="ARBA00022490"/>
    </source>
</evidence>
<feature type="domain" description="MobA-like NTP transferase" evidence="9">
    <location>
        <begin position="5"/>
        <end position="159"/>
    </location>
</feature>
<dbReference type="PANTHER" id="PTHR19136:SF81">
    <property type="entry name" value="MOLYBDENUM COFACTOR GUANYLYLTRANSFERASE"/>
    <property type="match status" value="1"/>
</dbReference>
<accession>A0A0N7KXZ3</accession>
<keyword evidence="3 8" id="KW-0479">Metal-binding</keyword>
<dbReference type="GO" id="GO:0005525">
    <property type="term" value="F:GTP binding"/>
    <property type="evidence" value="ECO:0007669"/>
    <property type="project" value="UniProtKB-UniRule"/>
</dbReference>
<keyword evidence="6 8" id="KW-0342">GTP-binding</keyword>
<dbReference type="RefSeq" id="WP_157069813.1">
    <property type="nucleotide sequence ID" value="NZ_BBWR01000002.1"/>
</dbReference>
<organism evidence="10">
    <name type="scientific">Aureimonas frigidaquae</name>
    <dbReference type="NCBI Taxonomy" id="424757"/>
    <lineage>
        <taxon>Bacteria</taxon>
        <taxon>Pseudomonadati</taxon>
        <taxon>Pseudomonadota</taxon>
        <taxon>Alphaproteobacteria</taxon>
        <taxon>Hyphomicrobiales</taxon>
        <taxon>Aurantimonadaceae</taxon>
        <taxon>Aureimonas</taxon>
    </lineage>
</organism>
<dbReference type="SUPFAM" id="SSF53448">
    <property type="entry name" value="Nucleotide-diphospho-sugar transferases"/>
    <property type="match status" value="1"/>
</dbReference>
<comment type="cofactor">
    <cofactor evidence="8">
        <name>Mg(2+)</name>
        <dbReference type="ChEBI" id="CHEBI:18420"/>
    </cofactor>
</comment>
<comment type="caution">
    <text evidence="8">Lacks conserved residue(s) required for the propagation of feature annotation.</text>
</comment>
<comment type="catalytic activity">
    <reaction evidence="8">
        <text>Mo-molybdopterin + GTP + H(+) = Mo-molybdopterin guanine dinucleotide + diphosphate</text>
        <dbReference type="Rhea" id="RHEA:34243"/>
        <dbReference type="ChEBI" id="CHEBI:15378"/>
        <dbReference type="ChEBI" id="CHEBI:33019"/>
        <dbReference type="ChEBI" id="CHEBI:37565"/>
        <dbReference type="ChEBI" id="CHEBI:71302"/>
        <dbReference type="ChEBI" id="CHEBI:71310"/>
        <dbReference type="EC" id="2.7.7.77"/>
    </reaction>
</comment>
<dbReference type="InterPro" id="IPR025877">
    <property type="entry name" value="MobA-like_NTP_Trfase"/>
</dbReference>
<feature type="binding site" evidence="8">
    <location>
        <position position="67"/>
    </location>
    <ligand>
        <name>GTP</name>
        <dbReference type="ChEBI" id="CHEBI:37565"/>
    </ligand>
</feature>
<comment type="similarity">
    <text evidence="8">Belongs to the MobA family.</text>
</comment>
<dbReference type="AlphaFoldDB" id="A0A0N7KXZ3"/>
<gene>
    <name evidence="8" type="primary">mobA</name>
</gene>
<dbReference type="HAMAP" id="MF_00316">
    <property type="entry name" value="MobA"/>
    <property type="match status" value="1"/>
</dbReference>
<feature type="binding site" evidence="8">
    <location>
        <position position="102"/>
    </location>
    <ligand>
        <name>Mg(2+)</name>
        <dbReference type="ChEBI" id="CHEBI:18420"/>
    </ligand>
</feature>
<dbReference type="EC" id="2.7.7.77" evidence="8"/>
<dbReference type="InterPro" id="IPR029044">
    <property type="entry name" value="Nucleotide-diphossugar_trans"/>
</dbReference>
<dbReference type="EMBL" id="LC066377">
    <property type="protein sequence ID" value="BAT28281.1"/>
    <property type="molecule type" value="Genomic_DNA"/>
</dbReference>
<reference evidence="10" key="1">
    <citation type="journal article" date="2015" name="Proc. Natl. Acad. Sci. U.S.A.">
        <title>Bacterial clade with the ribosomal RNA operon on a small plasmid rather than the chromosome.</title>
        <authorList>
            <person name="Anda M."/>
            <person name="Ohtsubo Y."/>
            <person name="Okubo T."/>
            <person name="Sugawara M."/>
            <person name="Nagata Y."/>
            <person name="Tsuda M."/>
            <person name="Minamisawa K."/>
            <person name="Mitsui H."/>
        </authorList>
    </citation>
    <scope>NUCLEOTIDE SEQUENCE</scope>
    <source>
        <strain evidence="10">JCM 14755</strain>
    </source>
</reference>
<evidence type="ECO:0000256" key="6">
    <source>
        <dbReference type="ARBA" id="ARBA00023134"/>
    </source>
</evidence>
<comment type="subunit">
    <text evidence="8">Monomer.</text>
</comment>
<dbReference type="OrthoDB" id="9788394at2"/>
<evidence type="ECO:0000256" key="3">
    <source>
        <dbReference type="ARBA" id="ARBA00022723"/>
    </source>
</evidence>
<comment type="subcellular location">
    <subcellularLocation>
        <location evidence="8">Cytoplasm</location>
    </subcellularLocation>
</comment>
<dbReference type="GO" id="GO:0061603">
    <property type="term" value="F:molybdenum cofactor guanylyltransferase activity"/>
    <property type="evidence" value="ECO:0007669"/>
    <property type="project" value="UniProtKB-EC"/>
</dbReference>
<dbReference type="PANTHER" id="PTHR19136">
    <property type="entry name" value="MOLYBDENUM COFACTOR GUANYLYLTRANSFERASE"/>
    <property type="match status" value="1"/>
</dbReference>
<dbReference type="CDD" id="cd02503">
    <property type="entry name" value="MobA"/>
    <property type="match status" value="1"/>
</dbReference>
<keyword evidence="2 8" id="KW-0808">Transferase</keyword>
<evidence type="ECO:0000256" key="2">
    <source>
        <dbReference type="ARBA" id="ARBA00022679"/>
    </source>
</evidence>
<evidence type="ECO:0000256" key="5">
    <source>
        <dbReference type="ARBA" id="ARBA00022842"/>
    </source>
</evidence>
<keyword evidence="5 8" id="KW-0460">Magnesium</keyword>
<keyword evidence="10" id="KW-0548">Nucleotidyltransferase</keyword>
<feature type="binding site" evidence="8">
    <location>
        <position position="23"/>
    </location>
    <ligand>
        <name>GTP</name>
        <dbReference type="ChEBI" id="CHEBI:37565"/>
    </ligand>
</feature>
<dbReference type="InterPro" id="IPR013482">
    <property type="entry name" value="Molybde_CF_guanTrfase"/>
</dbReference>
<comment type="function">
    <text evidence="8">Transfers a GMP moiety from GTP to Mo-molybdopterin (Mo-MPT) cofactor (Moco or molybdenum cofactor) to form Mo-molybdopterin guanine dinucleotide (Mo-MGD) cofactor.</text>
</comment>
<keyword evidence="7 8" id="KW-0501">Molybdenum cofactor biosynthesis</keyword>
<sequence length="201" mass="20832">MMIAGLVLAGGAGTRMGTPHRLKPLTLLHGRPLAAHAAGALAGLDPILVSGPAGRGLEALGWPVIRDLRASSHGPLAGLEAAYAHLSTAFPQVTHILSVPGDTPFLPRDLVSAMTTGTDGRIAVAASGGQLHPTAALWPMTVLAGLRTWMDGTERRALRAFIGAEEWRVVDFPVAGPIDPFFNVNTPQDLAVAASVPPRNA</sequence>
<evidence type="ECO:0000256" key="4">
    <source>
        <dbReference type="ARBA" id="ARBA00022741"/>
    </source>
</evidence>
<evidence type="ECO:0000313" key="10">
    <source>
        <dbReference type="EMBL" id="BAT28281.1"/>
    </source>
</evidence>
<evidence type="ECO:0000259" key="9">
    <source>
        <dbReference type="Pfam" id="PF12804"/>
    </source>
</evidence>
<dbReference type="Gene3D" id="3.90.550.10">
    <property type="entry name" value="Spore Coat Polysaccharide Biosynthesis Protein SpsA, Chain A"/>
    <property type="match status" value="1"/>
</dbReference>
<keyword evidence="1 8" id="KW-0963">Cytoplasm</keyword>
<evidence type="ECO:0000256" key="7">
    <source>
        <dbReference type="ARBA" id="ARBA00023150"/>
    </source>
</evidence>